<feature type="region of interest" description="Disordered" evidence="5">
    <location>
        <begin position="596"/>
        <end position="622"/>
    </location>
</feature>
<dbReference type="GO" id="GO:0034398">
    <property type="term" value="P:telomere tethering at nuclear periphery"/>
    <property type="evidence" value="ECO:0007669"/>
    <property type="project" value="EnsemblFungi"/>
</dbReference>
<evidence type="ECO:0000259" key="7">
    <source>
        <dbReference type="Pfam" id="PF08801"/>
    </source>
</evidence>
<accession>G0WBV9</accession>
<evidence type="ECO:0000313" key="9">
    <source>
        <dbReference type="Proteomes" id="UP000000689"/>
    </source>
</evidence>
<dbReference type="PANTHER" id="PTHR10350:SF6">
    <property type="entry name" value="NUCLEAR PORE COMPLEX PROTEIN NUP155"/>
    <property type="match status" value="1"/>
</dbReference>
<evidence type="ECO:0000256" key="5">
    <source>
        <dbReference type="SAM" id="MobiDB-lite"/>
    </source>
</evidence>
<sequence length="1579" mass="178213">MFSTPLKVTPNDYNINNNQSFSSGYPIPNNIISSSTTTNADPQFHDRNHHTSVQQSNAPIMALTNMSTDLSNNSNSLTSTNTSTTTTTGAATTTTAATSNNGISNYNLKIQGFGSKKPLELASLYINHLYNQDENTPILDQISYYNNGVSYNFNKEIGGLGAFTPLERTKIINLPDELLQETSKASIKTDMGIFPQLDRTWIIIDNKLILWNHNDPTDYQSIDEIKHTILKVALVKPKPNTFINEINHLLLIATPFDIYILAVSYNGKNSNELSVFNTGMSVSVNGLAVNDIVSYEKTGQIFFSGRSNGLNIWELQYTGSDDWFNSKSNKICLTQSSWANLLPSNVISKIQIPGSELISSFFQNNTTSTTTTNKNANATDSIDGSDNLDINDNNNPHNKRKYTRETVIQLNVDQSRGVIYSLSSNSIIRAYLIKNNNTLSDPVTIHPSYISRIITTTMAKGAAVLGKNYLQIVKIVPVSQQQNNNLFFVAITVTGVRLYFNGSININSIEAICLESIKFPPSSATPEKIRLELEKQQNNDQQKRRTAPFFSSFNYSSESIQLKLQKKSAVLLTTTDASTIVSPGIFVASVIKKSKIPPSSSSPSHQDQTTTPPPTTTTTKAKPHYHYDRKLFVTLPDYGVLKYHGKYIENATFLDTTAHVKQIIPLTPTFNATEKPIGYANQFATQYNSENLQIAVVTDTSIEIYKYRNPDEIFESLIDNPLPFIANYGIIEACSSALYVTCKFNKPALLRSNALTFLTVGIPGIIDIKPKYNRYVSSSFPNTNTNTNTNINTTTTITTKESSMIMKPFTSQDLNLDDVILSPRFYGIALLITRLLRNIWNQKVFITSKPVATTPIKSNTMDNKKSQIDIIGISISKNEIQYYLSSIMILNEFFISYSDSITIFAAPTLSTSSATNTTTTTTTNNNNPNTLSSVSKDKYEEVSNQAENIAINSIIKLTESIKESLSFLNVLYEESELDGIDNRSNSFKDIINFLNVENQSNLIDLNFKHLFAPNDQTKSLIKDILSSIINRNISRGASIEYMATTLQDRCGSFCSAKDILGFRAIEHLRKAKEIGLNKDNDNLHYHLDNAMKLFENIVDDISQEKLDEAVQIMVSLDYFPKTIEFLLNIASLIDRGNLAYQYLDNGSMEYDERKIYYDKRINIYDLVFRVLTTIDERSSIVSTTTTITTPTTSSKKNPIEIETPTNTVITRYSGNTNFNKLREESYNIALRCNDKLFHYHLYDWLVSTDNQDKLLQLDTSFILPYLIEKSTNSLKISNLLWVYQSKKHNFFEAAEILYSLSISKFELKLNERISFLSRANGFCNSVCPPNQKQRMVQLASTIQELFEVAAIQDDILTLVKTDPRLDMQIKSDLINQLDGEILPLTSLFNDYADPLGYYEICLNIFKVSDFRNSEEILSKWNELFESLKLELKKTNDVDYLQDSKTFINLLSSVITKVGKQVHSSELVFPISKLFPIISDLFYKNLPNNQVKEGSIISIFISIPIPYSKLYYILKDLIETTTTTNPNNLLFKKEMTYLIKDWYQSDRKLRDIIPYNEIESLKDYNIDPIENYTTRTGNGI</sequence>
<protein>
    <recommendedName>
        <fullName evidence="10">Nucleoporin Nup133/Nup155-like N-terminal domain-containing protein</fullName>
    </recommendedName>
</protein>
<dbReference type="InterPro" id="IPR007187">
    <property type="entry name" value="Nucleoporin_Nup133/Nup155_C"/>
</dbReference>
<comment type="subcellular location">
    <subcellularLocation>
        <location evidence="1">Nucleus</location>
    </subcellularLocation>
</comment>
<gene>
    <name evidence="8" type="primary">NDAI0E04120</name>
    <name evidence="8" type="ordered locus">NDAI_0E04120</name>
</gene>
<dbReference type="EMBL" id="HE580271">
    <property type="protein sequence ID" value="CCD25229.1"/>
    <property type="molecule type" value="Genomic_DNA"/>
</dbReference>
<dbReference type="GO" id="GO:0044611">
    <property type="term" value="C:nuclear pore inner ring"/>
    <property type="evidence" value="ECO:0007669"/>
    <property type="project" value="EnsemblFungi"/>
</dbReference>
<dbReference type="STRING" id="1071378.G0WBV9"/>
<reference evidence="8 9" key="1">
    <citation type="journal article" date="2011" name="Proc. Natl. Acad. Sci. U.S.A.">
        <title>Evolutionary erosion of yeast sex chromosomes by mating-type switching accidents.</title>
        <authorList>
            <person name="Gordon J.L."/>
            <person name="Armisen D."/>
            <person name="Proux-Wera E."/>
            <person name="Oheigeartaigh S.S."/>
            <person name="Byrne K.P."/>
            <person name="Wolfe K.H."/>
        </authorList>
    </citation>
    <scope>NUCLEOTIDE SEQUENCE [LARGE SCALE GENOMIC DNA]</scope>
    <source>
        <strain evidence="9">ATCC 10597 / BCRC 20456 / CBS 421 / NBRC 0211 / NRRL Y-12639</strain>
    </source>
</reference>
<name>G0WBV9_NAUDC</name>
<dbReference type="Gene3D" id="1.20.120.1050">
    <property type="match status" value="1"/>
</dbReference>
<dbReference type="GO" id="GO:0007059">
    <property type="term" value="P:chromosome segregation"/>
    <property type="evidence" value="ECO:0007669"/>
    <property type="project" value="EnsemblFungi"/>
</dbReference>
<dbReference type="OrthoDB" id="338970at2759"/>
<feature type="domain" description="Nucleoporin Nup133/Nup155-like C-terminal" evidence="6">
    <location>
        <begin position="822"/>
        <end position="1566"/>
    </location>
</feature>
<feature type="domain" description="Nucleoporin Nup133/Nup155-like N-terminal" evidence="7">
    <location>
        <begin position="163"/>
        <end position="704"/>
    </location>
</feature>
<dbReference type="HOGENOM" id="CLU_000429_0_1_1"/>
<feature type="region of interest" description="Disordered" evidence="5">
    <location>
        <begin position="32"/>
        <end position="54"/>
    </location>
</feature>
<dbReference type="GO" id="GO:1990841">
    <property type="term" value="F:promoter-specific chromatin binding"/>
    <property type="evidence" value="ECO:0007669"/>
    <property type="project" value="EnsemblFungi"/>
</dbReference>
<evidence type="ECO:0000256" key="4">
    <source>
        <dbReference type="ARBA" id="ARBA00023242"/>
    </source>
</evidence>
<dbReference type="InterPro" id="IPR042533">
    <property type="entry name" value="Nucleoporin_Nup155_C_1"/>
</dbReference>
<dbReference type="Pfam" id="PF03177">
    <property type="entry name" value="Nucleoporin_C"/>
    <property type="match status" value="1"/>
</dbReference>
<dbReference type="Pfam" id="PF08801">
    <property type="entry name" value="Nucleoporin_N"/>
    <property type="match status" value="1"/>
</dbReference>
<keyword evidence="4" id="KW-0539">Nucleus</keyword>
<evidence type="ECO:0000256" key="1">
    <source>
        <dbReference type="ARBA" id="ARBA00004123"/>
    </source>
</evidence>
<evidence type="ECO:0000313" key="8">
    <source>
        <dbReference type="EMBL" id="CCD25229.1"/>
    </source>
</evidence>
<dbReference type="GO" id="GO:0044877">
    <property type="term" value="F:protein-containing complex binding"/>
    <property type="evidence" value="ECO:0007669"/>
    <property type="project" value="EnsemblFungi"/>
</dbReference>
<dbReference type="FunFam" id="1.25.40.440:FF:000001">
    <property type="entry name" value="Nuclear pore complex subunit"/>
    <property type="match status" value="1"/>
</dbReference>
<dbReference type="InterPro" id="IPR014908">
    <property type="entry name" value="Nucleoporin_Nup133/Nup155_N"/>
</dbReference>
<dbReference type="GO" id="GO:0006405">
    <property type="term" value="P:RNA export from nucleus"/>
    <property type="evidence" value="ECO:0007669"/>
    <property type="project" value="TreeGrafter"/>
</dbReference>
<feature type="region of interest" description="Disordered" evidence="5">
    <location>
        <begin position="914"/>
        <end position="933"/>
    </location>
</feature>
<evidence type="ECO:0000256" key="2">
    <source>
        <dbReference type="ARBA" id="ARBA00007373"/>
    </source>
</evidence>
<dbReference type="GO" id="GO:0099115">
    <property type="term" value="C:chromosome, subtelomeric region"/>
    <property type="evidence" value="ECO:0007669"/>
    <property type="project" value="EnsemblFungi"/>
</dbReference>
<organism evidence="8 9">
    <name type="scientific">Naumovozyma dairenensis (strain ATCC 10597 / BCRC 20456 / CBS 421 / NBRC 0211 / NRRL Y-12639)</name>
    <name type="common">Saccharomyces dairenensis</name>
    <dbReference type="NCBI Taxonomy" id="1071378"/>
    <lineage>
        <taxon>Eukaryota</taxon>
        <taxon>Fungi</taxon>
        <taxon>Dikarya</taxon>
        <taxon>Ascomycota</taxon>
        <taxon>Saccharomycotina</taxon>
        <taxon>Saccharomycetes</taxon>
        <taxon>Saccharomycetales</taxon>
        <taxon>Saccharomycetaceae</taxon>
        <taxon>Naumovozyma</taxon>
    </lineage>
</organism>
<dbReference type="RefSeq" id="XP_003670472.1">
    <property type="nucleotide sequence ID" value="XM_003670424.1"/>
</dbReference>
<dbReference type="Gene3D" id="1.10.167.20">
    <property type="match status" value="1"/>
</dbReference>
<dbReference type="OMA" id="SWAPFQK"/>
<feature type="region of interest" description="Disordered" evidence="5">
    <location>
        <begin position="368"/>
        <end position="399"/>
    </location>
</feature>
<dbReference type="PANTHER" id="PTHR10350">
    <property type="entry name" value="NUCLEAR PORE COMPLEX PROTEIN NUP155"/>
    <property type="match status" value="1"/>
</dbReference>
<evidence type="ECO:0000259" key="6">
    <source>
        <dbReference type="Pfam" id="PF03177"/>
    </source>
</evidence>
<feature type="region of interest" description="Disordered" evidence="5">
    <location>
        <begin position="69"/>
        <end position="89"/>
    </location>
</feature>
<dbReference type="Proteomes" id="UP000000689">
    <property type="component" value="Chromosome 5"/>
</dbReference>
<keyword evidence="3" id="KW-0813">Transport</keyword>
<dbReference type="GO" id="GO:0006606">
    <property type="term" value="P:protein import into nucleus"/>
    <property type="evidence" value="ECO:0007669"/>
    <property type="project" value="TreeGrafter"/>
</dbReference>
<dbReference type="KEGG" id="ndi:NDAI_0E04120"/>
<dbReference type="InterPro" id="IPR004870">
    <property type="entry name" value="Nucleoporin_Nup155"/>
</dbReference>
<comment type="similarity">
    <text evidence="2">Belongs to the non-repetitive/WGA-negative nucleoporin family.</text>
</comment>
<feature type="compositionally biased region" description="Polar residues" evidence="5">
    <location>
        <begin position="32"/>
        <end position="41"/>
    </location>
</feature>
<evidence type="ECO:0000256" key="3">
    <source>
        <dbReference type="ARBA" id="ARBA00022448"/>
    </source>
</evidence>
<dbReference type="Gene3D" id="1.25.40.450">
    <property type="entry name" value="Nucleoporin, helical domain, N-terminal subdomain"/>
    <property type="match status" value="1"/>
</dbReference>
<proteinExistence type="inferred from homology"/>
<feature type="compositionally biased region" description="Low complexity" evidence="5">
    <location>
        <begin position="368"/>
        <end position="395"/>
    </location>
</feature>
<feature type="compositionally biased region" description="Low complexity" evidence="5">
    <location>
        <begin position="596"/>
        <end position="620"/>
    </location>
</feature>
<dbReference type="GO" id="GO:0036228">
    <property type="term" value="P:protein localization to nuclear inner membrane"/>
    <property type="evidence" value="ECO:0007669"/>
    <property type="project" value="EnsemblFungi"/>
</dbReference>
<dbReference type="GO" id="GO:0000972">
    <property type="term" value="P:transcription-dependent tethering of RNA polymerase II gene DNA at nuclear periphery"/>
    <property type="evidence" value="ECO:0007669"/>
    <property type="project" value="TreeGrafter"/>
</dbReference>
<dbReference type="InterPro" id="IPR042537">
    <property type="entry name" value="Nucleoporin_Nup155_C_2"/>
</dbReference>
<evidence type="ECO:0008006" key="10">
    <source>
        <dbReference type="Google" id="ProtNLM"/>
    </source>
</evidence>
<keyword evidence="9" id="KW-1185">Reference proteome</keyword>
<dbReference type="GO" id="GO:0017056">
    <property type="term" value="F:structural constituent of nuclear pore"/>
    <property type="evidence" value="ECO:0007669"/>
    <property type="project" value="EnsemblFungi"/>
</dbReference>
<dbReference type="GeneID" id="11498978"/>
<dbReference type="GO" id="GO:0031507">
    <property type="term" value="P:heterochromatin formation"/>
    <property type="evidence" value="ECO:0007669"/>
    <property type="project" value="EnsemblFungi"/>
</dbReference>
<dbReference type="Gene3D" id="1.20.58.1780">
    <property type="match status" value="1"/>
</dbReference>
<dbReference type="GO" id="GO:0051292">
    <property type="term" value="P:nuclear pore complex assembly"/>
    <property type="evidence" value="ECO:0007669"/>
    <property type="project" value="EnsemblFungi"/>
</dbReference>
<dbReference type="Gene3D" id="1.25.40.440">
    <property type="entry name" value="Nucleoporin, helical domain, central subdomain"/>
    <property type="match status" value="1"/>
</dbReference>
<dbReference type="eggNOG" id="KOG1900">
    <property type="taxonomic scope" value="Eukaryota"/>
</dbReference>